<keyword evidence="4" id="KW-1185">Reference proteome</keyword>
<dbReference type="InterPro" id="IPR036188">
    <property type="entry name" value="FAD/NAD-bd_sf"/>
</dbReference>
<reference evidence="4" key="1">
    <citation type="journal article" date="2019" name="Int. J. Syst. Evol. Microbiol.">
        <title>The Global Catalogue of Microorganisms (GCM) 10K type strain sequencing project: providing services to taxonomists for standard genome sequencing and annotation.</title>
        <authorList>
            <consortium name="The Broad Institute Genomics Platform"/>
            <consortium name="The Broad Institute Genome Sequencing Center for Infectious Disease"/>
            <person name="Wu L."/>
            <person name="Ma J."/>
        </authorList>
    </citation>
    <scope>NUCLEOTIDE SEQUENCE [LARGE SCALE GENOMIC DNA]</scope>
    <source>
        <strain evidence="4">KLKA75</strain>
    </source>
</reference>
<evidence type="ECO:0000313" key="3">
    <source>
        <dbReference type="EMBL" id="MFC4909972.1"/>
    </source>
</evidence>
<dbReference type="InterPro" id="IPR038732">
    <property type="entry name" value="HpyO/CreE_NAD-binding"/>
</dbReference>
<dbReference type="SUPFAM" id="SSF51905">
    <property type="entry name" value="FAD/NAD(P)-binding domain"/>
    <property type="match status" value="1"/>
</dbReference>
<dbReference type="PANTHER" id="PTHR40254:SF1">
    <property type="entry name" value="BLR0577 PROTEIN"/>
    <property type="match status" value="1"/>
</dbReference>
<gene>
    <name evidence="3" type="ORF">ACFPCY_21805</name>
</gene>
<keyword evidence="1" id="KW-0175">Coiled coil</keyword>
<feature type="coiled-coil region" evidence="1">
    <location>
        <begin position="262"/>
        <end position="289"/>
    </location>
</feature>
<sequence>MRIAIIGAGPAAVGLLDALARAGADAGVGVGVGAEHEVTVFDPAPYPWRGRPYAPDMDSVLVNVPPALMSLRHDDGGHYADWLGERGAGFFDPLLGAPLVPRGRYGEYLEETAEKALAGGNVRLVPERVVGASRDLLIRTADGHEHRADRIVLCVGSGTPADPYGLDGAPGYIGDPYPLARTLEDVPRDASVLIIGSRLTAVDVAVSLAARGHGGPISLASRGGMLPHVWQRPNGPDGYRPQFLTTDAVRAMGPDVTLAKIYDLLCAELDALGEDIAEIEADLRGAATEDPAVRLRRQVELVNTPAQARRLLQQACHTVMPLAWPLLPEADRETLRRHSRLAVSLASPMVPVNGVRMLELFESGQLDSLSGVRSIVGAASGFEVGWDGGTRRADIVVNAVNPPPGSVPHAAVELVDGLLREGLAARHPDGGIVPSDPRVHVVGDLHGGRPFLTSGIPEVVGAAARTARALTREWAAPSLTRA</sequence>
<dbReference type="PANTHER" id="PTHR40254">
    <property type="entry name" value="BLR0577 PROTEIN"/>
    <property type="match status" value="1"/>
</dbReference>
<name>A0ABV9U107_9ACTN</name>
<dbReference type="RefSeq" id="WP_378257918.1">
    <property type="nucleotide sequence ID" value="NZ_JBHSIT010000006.1"/>
</dbReference>
<accession>A0ABV9U107</accession>
<dbReference type="InterPro" id="IPR052189">
    <property type="entry name" value="L-asp_N-monooxygenase_NS-form"/>
</dbReference>
<proteinExistence type="predicted"/>
<feature type="domain" description="FAD-dependent urate hydroxylase HpyO/Asp monooxygenase CreE-like FAD/NAD(P)-binding" evidence="2">
    <location>
        <begin position="4"/>
        <end position="157"/>
    </location>
</feature>
<protein>
    <submittedName>
        <fullName evidence="3">FAD/NAD(P)-binding protein</fullName>
    </submittedName>
</protein>
<organism evidence="3 4">
    <name type="scientific">Actinomadura gamaensis</name>
    <dbReference type="NCBI Taxonomy" id="1763541"/>
    <lineage>
        <taxon>Bacteria</taxon>
        <taxon>Bacillati</taxon>
        <taxon>Actinomycetota</taxon>
        <taxon>Actinomycetes</taxon>
        <taxon>Streptosporangiales</taxon>
        <taxon>Thermomonosporaceae</taxon>
        <taxon>Actinomadura</taxon>
    </lineage>
</organism>
<dbReference type="Gene3D" id="3.50.50.60">
    <property type="entry name" value="FAD/NAD(P)-binding domain"/>
    <property type="match status" value="1"/>
</dbReference>
<dbReference type="EMBL" id="JBHSIT010000006">
    <property type="protein sequence ID" value="MFC4909972.1"/>
    <property type="molecule type" value="Genomic_DNA"/>
</dbReference>
<evidence type="ECO:0000313" key="4">
    <source>
        <dbReference type="Proteomes" id="UP001595872"/>
    </source>
</evidence>
<dbReference type="Pfam" id="PF13454">
    <property type="entry name" value="NAD_binding_9"/>
    <property type="match status" value="1"/>
</dbReference>
<evidence type="ECO:0000256" key="1">
    <source>
        <dbReference type="SAM" id="Coils"/>
    </source>
</evidence>
<comment type="caution">
    <text evidence="3">The sequence shown here is derived from an EMBL/GenBank/DDBJ whole genome shotgun (WGS) entry which is preliminary data.</text>
</comment>
<dbReference type="Proteomes" id="UP001595872">
    <property type="component" value="Unassembled WGS sequence"/>
</dbReference>
<evidence type="ECO:0000259" key="2">
    <source>
        <dbReference type="Pfam" id="PF13454"/>
    </source>
</evidence>